<protein>
    <submittedName>
        <fullName evidence="1">Uncharacterized protein</fullName>
    </submittedName>
</protein>
<evidence type="ECO:0000313" key="2">
    <source>
        <dbReference type="Proteomes" id="UP000824469"/>
    </source>
</evidence>
<feature type="non-terminal residue" evidence="1">
    <location>
        <position position="1"/>
    </location>
</feature>
<dbReference type="EMBL" id="JAHRHJ020000007">
    <property type="protein sequence ID" value="KAH9309302.1"/>
    <property type="molecule type" value="Genomic_DNA"/>
</dbReference>
<organism evidence="1 2">
    <name type="scientific">Taxus chinensis</name>
    <name type="common">Chinese yew</name>
    <name type="synonym">Taxus wallichiana var. chinensis</name>
    <dbReference type="NCBI Taxonomy" id="29808"/>
    <lineage>
        <taxon>Eukaryota</taxon>
        <taxon>Viridiplantae</taxon>
        <taxon>Streptophyta</taxon>
        <taxon>Embryophyta</taxon>
        <taxon>Tracheophyta</taxon>
        <taxon>Spermatophyta</taxon>
        <taxon>Pinopsida</taxon>
        <taxon>Pinidae</taxon>
        <taxon>Conifers II</taxon>
        <taxon>Cupressales</taxon>
        <taxon>Taxaceae</taxon>
        <taxon>Taxus</taxon>
    </lineage>
</organism>
<sequence>LMELEEVRNTTMDTLIEHQALVKKSFYRKASDRSFKEGDLVLKWDEDRAKPGRHA</sequence>
<reference evidence="1 2" key="1">
    <citation type="journal article" date="2021" name="Nat. Plants">
        <title>The Taxus genome provides insights into paclitaxel biosynthesis.</title>
        <authorList>
            <person name="Xiong X."/>
            <person name="Gou J."/>
            <person name="Liao Q."/>
            <person name="Li Y."/>
            <person name="Zhou Q."/>
            <person name="Bi G."/>
            <person name="Li C."/>
            <person name="Du R."/>
            <person name="Wang X."/>
            <person name="Sun T."/>
            <person name="Guo L."/>
            <person name="Liang H."/>
            <person name="Lu P."/>
            <person name="Wu Y."/>
            <person name="Zhang Z."/>
            <person name="Ro D.K."/>
            <person name="Shang Y."/>
            <person name="Huang S."/>
            <person name="Yan J."/>
        </authorList>
    </citation>
    <scope>NUCLEOTIDE SEQUENCE [LARGE SCALE GENOMIC DNA]</scope>
    <source>
        <strain evidence="1">Ta-2019</strain>
    </source>
</reference>
<name>A0AA38FRJ4_TAXCH</name>
<feature type="non-terminal residue" evidence="1">
    <location>
        <position position="55"/>
    </location>
</feature>
<dbReference type="Proteomes" id="UP000824469">
    <property type="component" value="Unassembled WGS sequence"/>
</dbReference>
<gene>
    <name evidence="1" type="ORF">KI387_037213</name>
</gene>
<dbReference type="AlphaFoldDB" id="A0AA38FRJ4"/>
<accession>A0AA38FRJ4</accession>
<comment type="caution">
    <text evidence="1">The sequence shown here is derived from an EMBL/GenBank/DDBJ whole genome shotgun (WGS) entry which is preliminary data.</text>
</comment>
<keyword evidence="2" id="KW-1185">Reference proteome</keyword>
<proteinExistence type="predicted"/>
<evidence type="ECO:0000313" key="1">
    <source>
        <dbReference type="EMBL" id="KAH9309302.1"/>
    </source>
</evidence>